<dbReference type="Gene3D" id="3.30.70.1170">
    <property type="entry name" value="Sun protein, domain 3"/>
    <property type="match status" value="1"/>
</dbReference>
<feature type="binding site" evidence="5">
    <location>
        <position position="261"/>
    </location>
    <ligand>
        <name>S-adenosyl-L-methionine</name>
        <dbReference type="ChEBI" id="CHEBI:59789"/>
    </ligand>
</feature>
<sequence length="377" mass="43263">MKIPFRHHHLFTIFALWDATPSLPLDRLLYSYFRAHKAIGSKDRKFLSETVYGIVRWRGLIDHLIGPRQLFWPARYECYKELDTDEIIADEAIPAHIRCSCPRLLFDRLAGQYGIERAIELCLVSNQQAPTTIRANLLKTTRGKLLQRLSSSWRVEPTKQSKEGIRFAERANFFQLPEFKEGLFEVQDEASQLVASLVNALPGEHVLDYCSGSGGKTLAFAPGMEGRGQIYLHDIRLRALQEAKKRMQRAGVQNVQFVRPDSKTLGKLKKRMDWIMVDAPCSGTGTLRRNPDMKWRYTDEMLERLIGQQRIVFERALGFLAPHGKIIYATCSILAEENERQVDHFLKAYSLKLVGEPFRSLPQTGEMDGFFAVTMEK</sequence>
<dbReference type="PROSITE" id="PS51686">
    <property type="entry name" value="SAM_MT_RSMB_NOP"/>
    <property type="match status" value="1"/>
</dbReference>
<evidence type="ECO:0000259" key="6">
    <source>
        <dbReference type="PROSITE" id="PS51686"/>
    </source>
</evidence>
<evidence type="ECO:0000256" key="1">
    <source>
        <dbReference type="ARBA" id="ARBA00022603"/>
    </source>
</evidence>
<protein>
    <submittedName>
        <fullName evidence="7">RsmB/NOP family class I SAM-dependent RNA methyltransferase</fullName>
    </submittedName>
</protein>
<evidence type="ECO:0000256" key="4">
    <source>
        <dbReference type="ARBA" id="ARBA00022884"/>
    </source>
</evidence>
<dbReference type="SUPFAM" id="SSF53335">
    <property type="entry name" value="S-adenosyl-L-methionine-dependent methyltransferases"/>
    <property type="match status" value="1"/>
</dbReference>
<dbReference type="InterPro" id="IPR049560">
    <property type="entry name" value="MeTrfase_RsmB-F_NOP2_cat"/>
</dbReference>
<comment type="caution">
    <text evidence="5">Lacks conserved residue(s) required for the propagation of feature annotation.</text>
</comment>
<proteinExistence type="inferred from homology"/>
<dbReference type="InterPro" id="IPR029063">
    <property type="entry name" value="SAM-dependent_MTases_sf"/>
</dbReference>
<dbReference type="Pfam" id="PF22458">
    <property type="entry name" value="RsmF-B_ferredox"/>
    <property type="match status" value="1"/>
</dbReference>
<dbReference type="Pfam" id="PF01189">
    <property type="entry name" value="Methyltr_RsmB-F"/>
    <property type="match status" value="1"/>
</dbReference>
<evidence type="ECO:0000256" key="3">
    <source>
        <dbReference type="ARBA" id="ARBA00022691"/>
    </source>
</evidence>
<accession>A0ABS3AV02</accession>
<evidence type="ECO:0000256" key="2">
    <source>
        <dbReference type="ARBA" id="ARBA00022679"/>
    </source>
</evidence>
<dbReference type="Gene3D" id="3.40.50.150">
    <property type="entry name" value="Vaccinia Virus protein VP39"/>
    <property type="match status" value="1"/>
</dbReference>
<comment type="similarity">
    <text evidence="5">Belongs to the class I-like SAM-binding methyltransferase superfamily. RsmB/NOP family.</text>
</comment>
<dbReference type="PRINTS" id="PR02008">
    <property type="entry name" value="RCMTFAMILY"/>
</dbReference>
<dbReference type="GO" id="GO:0008168">
    <property type="term" value="F:methyltransferase activity"/>
    <property type="evidence" value="ECO:0007669"/>
    <property type="project" value="UniProtKB-KW"/>
</dbReference>
<feature type="active site" description="Nucleophile" evidence="5">
    <location>
        <position position="331"/>
    </location>
</feature>
<feature type="domain" description="SAM-dependent MTase RsmB/NOP-type" evidence="6">
    <location>
        <begin position="121"/>
        <end position="377"/>
    </location>
</feature>
<evidence type="ECO:0000313" key="7">
    <source>
        <dbReference type="EMBL" id="MBN4067319.1"/>
    </source>
</evidence>
<keyword evidence="8" id="KW-1185">Reference proteome</keyword>
<dbReference type="InterPro" id="IPR023267">
    <property type="entry name" value="RCMT"/>
</dbReference>
<dbReference type="PANTHER" id="PTHR22807">
    <property type="entry name" value="NOP2 YEAST -RELATED NOL1/NOP2/FMU SUN DOMAIN-CONTAINING"/>
    <property type="match status" value="1"/>
</dbReference>
<reference evidence="7 8" key="1">
    <citation type="submission" date="2021-02" db="EMBL/GenBank/DDBJ databases">
        <title>Activity-based single-cell genomes from oceanic crustal fluid captures similar information to metagenomic and metatranscriptomic surveys with orders of magnitude less sampling.</title>
        <authorList>
            <person name="D'Angelo T.S."/>
            <person name="Orcutt B.N."/>
        </authorList>
    </citation>
    <scope>NUCLEOTIDE SEQUENCE [LARGE SCALE GENOMIC DNA]</scope>
    <source>
        <strain evidence="7">AH-315-G07</strain>
    </source>
</reference>
<comment type="caution">
    <text evidence="7">The sequence shown here is derived from an EMBL/GenBank/DDBJ whole genome shotgun (WGS) entry which is preliminary data.</text>
</comment>
<dbReference type="EMBL" id="JAFITR010000110">
    <property type="protein sequence ID" value="MBN4067319.1"/>
    <property type="molecule type" value="Genomic_DNA"/>
</dbReference>
<keyword evidence="1 5" id="KW-0489">Methyltransferase</keyword>
<dbReference type="InterPro" id="IPR054728">
    <property type="entry name" value="RsmB-like_ferredoxin"/>
</dbReference>
<feature type="binding site" evidence="5">
    <location>
        <position position="234"/>
    </location>
    <ligand>
        <name>S-adenosyl-L-methionine</name>
        <dbReference type="ChEBI" id="CHEBI:59789"/>
    </ligand>
</feature>
<keyword evidence="2 5" id="KW-0808">Transferase</keyword>
<dbReference type="InterPro" id="IPR001678">
    <property type="entry name" value="MeTrfase_RsmB-F_NOP2_dom"/>
</dbReference>
<keyword evidence="3 5" id="KW-0949">S-adenosyl-L-methionine</keyword>
<gene>
    <name evidence="7" type="ORF">JYU14_04475</name>
</gene>
<dbReference type="GO" id="GO:0032259">
    <property type="term" value="P:methylation"/>
    <property type="evidence" value="ECO:0007669"/>
    <property type="project" value="UniProtKB-KW"/>
</dbReference>
<evidence type="ECO:0000256" key="5">
    <source>
        <dbReference type="PROSITE-ProRule" id="PRU01023"/>
    </source>
</evidence>
<name>A0ABS3AV02_9BACT</name>
<dbReference type="PANTHER" id="PTHR22807:SF54">
    <property type="entry name" value="CHROMOSOME UNDETERMINED SCAFFOLD_82, WHOLE GENOME SHOTGUN SEQUENCE"/>
    <property type="match status" value="1"/>
</dbReference>
<dbReference type="Proteomes" id="UP000722121">
    <property type="component" value="Unassembled WGS sequence"/>
</dbReference>
<keyword evidence="4 5" id="KW-0694">RNA-binding</keyword>
<feature type="binding site" evidence="5">
    <location>
        <position position="278"/>
    </location>
    <ligand>
        <name>S-adenosyl-L-methionine</name>
        <dbReference type="ChEBI" id="CHEBI:59789"/>
    </ligand>
</feature>
<evidence type="ECO:0000313" key="8">
    <source>
        <dbReference type="Proteomes" id="UP000722121"/>
    </source>
</evidence>
<organism evidence="7 8">
    <name type="scientific">Simkania negevensis</name>
    <dbReference type="NCBI Taxonomy" id="83561"/>
    <lineage>
        <taxon>Bacteria</taxon>
        <taxon>Pseudomonadati</taxon>
        <taxon>Chlamydiota</taxon>
        <taxon>Chlamydiia</taxon>
        <taxon>Parachlamydiales</taxon>
        <taxon>Simkaniaceae</taxon>
        <taxon>Simkania</taxon>
    </lineage>
</organism>